<dbReference type="PANTHER" id="PTHR45138">
    <property type="entry name" value="REGULATORY COMPONENTS OF SENSORY TRANSDUCTION SYSTEM"/>
    <property type="match status" value="1"/>
</dbReference>
<dbReference type="AlphaFoldDB" id="A0A502L3V7"/>
<dbReference type="InterPro" id="IPR050469">
    <property type="entry name" value="Diguanylate_Cyclase"/>
</dbReference>
<reference evidence="6 7" key="1">
    <citation type="submission" date="2019-01" db="EMBL/GenBank/DDBJ databases">
        <title>Litorilituus lipolytica sp. nov., isolated from intertidal sand of the Yellow Sea in China.</title>
        <authorList>
            <person name="Liu A."/>
        </authorList>
    </citation>
    <scope>NUCLEOTIDE SEQUENCE [LARGE SCALE GENOMIC DNA]</scope>
    <source>
        <strain evidence="6 7">RZ04</strain>
    </source>
</reference>
<evidence type="ECO:0000259" key="5">
    <source>
        <dbReference type="PROSITE" id="PS50887"/>
    </source>
</evidence>
<dbReference type="GO" id="GO:0005886">
    <property type="term" value="C:plasma membrane"/>
    <property type="evidence" value="ECO:0007669"/>
    <property type="project" value="TreeGrafter"/>
</dbReference>
<keyword evidence="7" id="KW-1185">Reference proteome</keyword>
<evidence type="ECO:0000256" key="1">
    <source>
        <dbReference type="ARBA" id="ARBA00001946"/>
    </source>
</evidence>
<feature type="transmembrane region" description="Helical" evidence="4">
    <location>
        <begin position="12"/>
        <end position="32"/>
    </location>
</feature>
<comment type="caution">
    <text evidence="6">The sequence shown here is derived from an EMBL/GenBank/DDBJ whole genome shotgun (WGS) entry which is preliminary data.</text>
</comment>
<dbReference type="NCBIfam" id="TIGR00254">
    <property type="entry name" value="GGDEF"/>
    <property type="match status" value="1"/>
</dbReference>
<evidence type="ECO:0000256" key="4">
    <source>
        <dbReference type="SAM" id="Phobius"/>
    </source>
</evidence>
<comment type="cofactor">
    <cofactor evidence="1">
        <name>Mg(2+)</name>
        <dbReference type="ChEBI" id="CHEBI:18420"/>
    </cofactor>
</comment>
<dbReference type="CDD" id="cd01949">
    <property type="entry name" value="GGDEF"/>
    <property type="match status" value="1"/>
</dbReference>
<dbReference type="InterPro" id="IPR000160">
    <property type="entry name" value="GGDEF_dom"/>
</dbReference>
<dbReference type="GO" id="GO:0043709">
    <property type="term" value="P:cell adhesion involved in single-species biofilm formation"/>
    <property type="evidence" value="ECO:0007669"/>
    <property type="project" value="TreeGrafter"/>
</dbReference>
<evidence type="ECO:0000313" key="6">
    <source>
        <dbReference type="EMBL" id="TPH18552.1"/>
    </source>
</evidence>
<name>A0A502L3V7_9GAMM</name>
<gene>
    <name evidence="6" type="ORF">EPA86_01995</name>
</gene>
<comment type="catalytic activity">
    <reaction evidence="3">
        <text>2 GTP = 3',3'-c-di-GMP + 2 diphosphate</text>
        <dbReference type="Rhea" id="RHEA:24898"/>
        <dbReference type="ChEBI" id="CHEBI:33019"/>
        <dbReference type="ChEBI" id="CHEBI:37565"/>
        <dbReference type="ChEBI" id="CHEBI:58805"/>
        <dbReference type="EC" id="2.7.7.65"/>
    </reaction>
</comment>
<dbReference type="SUPFAM" id="SSF55073">
    <property type="entry name" value="Nucleotide cyclase"/>
    <property type="match status" value="1"/>
</dbReference>
<dbReference type="FunFam" id="3.30.70.270:FF:000001">
    <property type="entry name" value="Diguanylate cyclase domain protein"/>
    <property type="match status" value="1"/>
</dbReference>
<dbReference type="OrthoDB" id="9812260at2"/>
<dbReference type="RefSeq" id="WP_140601353.1">
    <property type="nucleotide sequence ID" value="NZ_SAWY01000003.1"/>
</dbReference>
<dbReference type="SMART" id="SM00267">
    <property type="entry name" value="GGDEF"/>
    <property type="match status" value="1"/>
</dbReference>
<organism evidence="6 7">
    <name type="scientific">Litorilituus lipolyticus</name>
    <dbReference type="NCBI Taxonomy" id="2491017"/>
    <lineage>
        <taxon>Bacteria</taxon>
        <taxon>Pseudomonadati</taxon>
        <taxon>Pseudomonadota</taxon>
        <taxon>Gammaproteobacteria</taxon>
        <taxon>Alteromonadales</taxon>
        <taxon>Colwelliaceae</taxon>
        <taxon>Litorilituus</taxon>
    </lineage>
</organism>
<feature type="domain" description="GGDEF" evidence="5">
    <location>
        <begin position="382"/>
        <end position="523"/>
    </location>
</feature>
<dbReference type="Pfam" id="PF05228">
    <property type="entry name" value="CHASE4"/>
    <property type="match status" value="1"/>
</dbReference>
<dbReference type="Gene3D" id="3.30.70.270">
    <property type="match status" value="1"/>
</dbReference>
<dbReference type="EC" id="2.7.7.65" evidence="2"/>
<protein>
    <recommendedName>
        <fullName evidence="2">diguanylate cyclase</fullName>
        <ecNumber evidence="2">2.7.7.65</ecNumber>
    </recommendedName>
</protein>
<dbReference type="InterPro" id="IPR029787">
    <property type="entry name" value="Nucleotide_cyclase"/>
</dbReference>
<dbReference type="GO" id="GO:0052621">
    <property type="term" value="F:diguanylate cyclase activity"/>
    <property type="evidence" value="ECO:0007669"/>
    <property type="project" value="UniProtKB-EC"/>
</dbReference>
<keyword evidence="4" id="KW-0472">Membrane</keyword>
<keyword evidence="4" id="KW-0812">Transmembrane</keyword>
<evidence type="ECO:0000256" key="3">
    <source>
        <dbReference type="ARBA" id="ARBA00034247"/>
    </source>
</evidence>
<dbReference type="Proteomes" id="UP000315303">
    <property type="component" value="Unassembled WGS sequence"/>
</dbReference>
<proteinExistence type="predicted"/>
<dbReference type="Pfam" id="PF00990">
    <property type="entry name" value="GGDEF"/>
    <property type="match status" value="1"/>
</dbReference>
<sequence>MKSAPTISQLQLRAFIIVVMIFILTKVGYQVFIERPHTEETLSLLIKSDLDDIRHDAQRYFSRLEDASYHLATSRQTAEFLQKPNQAFIKQVLADDMFVELNIDGIIFVDKQFNSIYKKGFDHSTRTKIQFELDDFTRFPEHKELFNQSKNQKRFEPISGMISTVKGPAFFSSVQVNAFDDDKTIQGHLVLIRVLDDDFLAQIAQDSYAQLTLDVVNEVVKPSTLKQWTDIPVIGKQHPVNQLVITDFLDKPIAVLTVTHTTSVVSPWVDERGIIYVGILILMLLVWRVWSINKIVSPIQAISSQIKAMRDTLKFQQLNENTHIAELDDFAINFNQLTHTVKLQEKKLNEQVYLDPLTQIANRRAFTQHIERQLNLLKRHDIGFCVILADIDYFKKYNDSLGHQEGDKALIHVAKHLSKFFKRGSDICARFGGEEFIMVFSDVSHAYIAKQLTEIRISLVEEKIIHPDSSVSEYLTISLGACIVDANEKDEKAIAIEDIIEKADQALYQAKKEGRNTEVLFSFNL</sequence>
<dbReference type="EMBL" id="SAWY01000003">
    <property type="protein sequence ID" value="TPH18552.1"/>
    <property type="molecule type" value="Genomic_DNA"/>
</dbReference>
<dbReference type="GO" id="GO:1902201">
    <property type="term" value="P:negative regulation of bacterial-type flagellum-dependent cell motility"/>
    <property type="evidence" value="ECO:0007669"/>
    <property type="project" value="TreeGrafter"/>
</dbReference>
<dbReference type="InterPro" id="IPR043128">
    <property type="entry name" value="Rev_trsase/Diguanyl_cyclase"/>
</dbReference>
<accession>A0A502L3V7</accession>
<dbReference type="InterPro" id="IPR007892">
    <property type="entry name" value="CHASE4"/>
</dbReference>
<evidence type="ECO:0000313" key="7">
    <source>
        <dbReference type="Proteomes" id="UP000315303"/>
    </source>
</evidence>
<keyword evidence="4" id="KW-1133">Transmembrane helix</keyword>
<dbReference type="PROSITE" id="PS50887">
    <property type="entry name" value="GGDEF"/>
    <property type="match status" value="1"/>
</dbReference>
<evidence type="ECO:0000256" key="2">
    <source>
        <dbReference type="ARBA" id="ARBA00012528"/>
    </source>
</evidence>
<dbReference type="PANTHER" id="PTHR45138:SF9">
    <property type="entry name" value="DIGUANYLATE CYCLASE DGCM-RELATED"/>
    <property type="match status" value="1"/>
</dbReference>